<dbReference type="Pfam" id="PF01738">
    <property type="entry name" value="DLH"/>
    <property type="match status" value="1"/>
</dbReference>
<organism evidence="2 3">
    <name type="scientific">Desulfocucumis palustris</name>
    <dbReference type="NCBI Taxonomy" id="1898651"/>
    <lineage>
        <taxon>Bacteria</taxon>
        <taxon>Bacillati</taxon>
        <taxon>Bacillota</taxon>
        <taxon>Clostridia</taxon>
        <taxon>Eubacteriales</taxon>
        <taxon>Desulfocucumaceae</taxon>
        <taxon>Desulfocucumis</taxon>
    </lineage>
</organism>
<comment type="caution">
    <text evidence="2">The sequence shown here is derived from an EMBL/GenBank/DDBJ whole genome shotgun (WGS) entry which is preliminary data.</text>
</comment>
<evidence type="ECO:0000313" key="2">
    <source>
        <dbReference type="EMBL" id="GBF32371.1"/>
    </source>
</evidence>
<dbReference type="PANTHER" id="PTHR46623">
    <property type="entry name" value="CARBOXYMETHYLENEBUTENOLIDASE-RELATED"/>
    <property type="match status" value="1"/>
</dbReference>
<sequence length="202" mass="22881">MLFLKKGSDTLVVVVHEIYGINNHIKDVCLYLSEKGFDVVCPNLLNTGRPFGYSEEDSAYSYFINNVGFESSKNKIMKLLGEFKSRYKNRFVIGYSVGATIAWLCGGEEQCCHGVIGYYGSRIRDYVELNPKCPVLLFFPGKEISFDVNSLIQALGNKDKTKVYRMSGGHGFCDPYSRRYCNESCEKAKNLMLDFLMEGSWA</sequence>
<dbReference type="InterPro" id="IPR051049">
    <property type="entry name" value="Dienelactone_hydrolase-like"/>
</dbReference>
<dbReference type="GO" id="GO:0016787">
    <property type="term" value="F:hydrolase activity"/>
    <property type="evidence" value="ECO:0007669"/>
    <property type="project" value="UniProtKB-KW"/>
</dbReference>
<feature type="domain" description="Dienelactone hydrolase" evidence="1">
    <location>
        <begin position="9"/>
        <end position="197"/>
    </location>
</feature>
<name>A0A2L2XEW8_9FIRM</name>
<dbReference type="Proteomes" id="UP000239549">
    <property type="component" value="Unassembled WGS sequence"/>
</dbReference>
<dbReference type="SUPFAM" id="SSF53474">
    <property type="entry name" value="alpha/beta-Hydrolases"/>
    <property type="match status" value="1"/>
</dbReference>
<dbReference type="InterPro" id="IPR029058">
    <property type="entry name" value="AB_hydrolase_fold"/>
</dbReference>
<dbReference type="RefSeq" id="WP_104370913.1">
    <property type="nucleotide sequence ID" value="NZ_BFAV01000028.1"/>
</dbReference>
<dbReference type="PANTHER" id="PTHR46623:SF6">
    <property type="entry name" value="ALPHA_BETA-HYDROLASES SUPERFAMILY PROTEIN"/>
    <property type="match status" value="1"/>
</dbReference>
<gene>
    <name evidence="2" type="ORF">DCCM_0565</name>
</gene>
<reference evidence="3" key="1">
    <citation type="submission" date="2018-02" db="EMBL/GenBank/DDBJ databases">
        <title>Genome sequence of Desulfocucumis palustris strain NAW-5.</title>
        <authorList>
            <person name="Watanabe M."/>
            <person name="Kojima H."/>
            <person name="Fukui M."/>
        </authorList>
    </citation>
    <scope>NUCLEOTIDE SEQUENCE [LARGE SCALE GENOMIC DNA]</scope>
    <source>
        <strain evidence="3">NAW-5</strain>
    </source>
</reference>
<evidence type="ECO:0000313" key="3">
    <source>
        <dbReference type="Proteomes" id="UP000239549"/>
    </source>
</evidence>
<dbReference type="OrthoDB" id="115291at2"/>
<evidence type="ECO:0000259" key="1">
    <source>
        <dbReference type="Pfam" id="PF01738"/>
    </source>
</evidence>
<accession>A0A2L2XEW8</accession>
<keyword evidence="2" id="KW-0378">Hydrolase</keyword>
<dbReference type="AlphaFoldDB" id="A0A2L2XEW8"/>
<dbReference type="Gene3D" id="3.40.50.1820">
    <property type="entry name" value="alpha/beta hydrolase"/>
    <property type="match status" value="1"/>
</dbReference>
<proteinExistence type="predicted"/>
<dbReference type="InterPro" id="IPR002925">
    <property type="entry name" value="Dienelactn_hydro"/>
</dbReference>
<keyword evidence="3" id="KW-1185">Reference proteome</keyword>
<dbReference type="EMBL" id="BFAV01000028">
    <property type="protein sequence ID" value="GBF32371.1"/>
    <property type="molecule type" value="Genomic_DNA"/>
</dbReference>
<protein>
    <submittedName>
        <fullName evidence="2">Dienelactone hydrolase</fullName>
    </submittedName>
</protein>